<evidence type="ECO:0000256" key="1">
    <source>
        <dbReference type="SAM" id="Phobius"/>
    </source>
</evidence>
<evidence type="ECO:0000313" key="2">
    <source>
        <dbReference type="EMBL" id="GAA0630503.1"/>
    </source>
</evidence>
<keyword evidence="1" id="KW-1133">Transmembrane helix</keyword>
<sequence length="57" mass="6115">MDYTSQAVAVVLPLAAACGLIGLILIPAMAIRSTKNAICPERARREAAERAQQYATR</sequence>
<name>A0ABN1H780_9ACTN</name>
<feature type="transmembrane region" description="Helical" evidence="1">
    <location>
        <begin position="6"/>
        <end position="26"/>
    </location>
</feature>
<keyword evidence="3" id="KW-1185">Reference proteome</keyword>
<comment type="caution">
    <text evidence="2">The sequence shown here is derived from an EMBL/GenBank/DDBJ whole genome shotgun (WGS) entry which is preliminary data.</text>
</comment>
<accession>A0ABN1H780</accession>
<keyword evidence="1" id="KW-0472">Membrane</keyword>
<protein>
    <submittedName>
        <fullName evidence="2">Uncharacterized protein</fullName>
    </submittedName>
</protein>
<proteinExistence type="predicted"/>
<keyword evidence="1" id="KW-0812">Transmembrane</keyword>
<dbReference type="Proteomes" id="UP001500957">
    <property type="component" value="Unassembled WGS sequence"/>
</dbReference>
<gene>
    <name evidence="2" type="ORF">GCM10009547_37820</name>
</gene>
<dbReference type="EMBL" id="BAAAHE010000038">
    <property type="protein sequence ID" value="GAA0630503.1"/>
    <property type="molecule type" value="Genomic_DNA"/>
</dbReference>
<reference evidence="2 3" key="1">
    <citation type="journal article" date="2019" name="Int. J. Syst. Evol. Microbiol.">
        <title>The Global Catalogue of Microorganisms (GCM) 10K type strain sequencing project: providing services to taxonomists for standard genome sequencing and annotation.</title>
        <authorList>
            <consortium name="The Broad Institute Genomics Platform"/>
            <consortium name="The Broad Institute Genome Sequencing Center for Infectious Disease"/>
            <person name="Wu L."/>
            <person name="Ma J."/>
        </authorList>
    </citation>
    <scope>NUCLEOTIDE SEQUENCE [LARGE SCALE GENOMIC DNA]</scope>
    <source>
        <strain evidence="2 3">JCM 10671</strain>
    </source>
</reference>
<evidence type="ECO:0000313" key="3">
    <source>
        <dbReference type="Proteomes" id="UP001500957"/>
    </source>
</evidence>
<organism evidence="2 3">
    <name type="scientific">Sporichthya brevicatena</name>
    <dbReference type="NCBI Taxonomy" id="171442"/>
    <lineage>
        <taxon>Bacteria</taxon>
        <taxon>Bacillati</taxon>
        <taxon>Actinomycetota</taxon>
        <taxon>Actinomycetes</taxon>
        <taxon>Sporichthyales</taxon>
        <taxon>Sporichthyaceae</taxon>
        <taxon>Sporichthya</taxon>
    </lineage>
</organism>
<dbReference type="RefSeq" id="WP_344607630.1">
    <property type="nucleotide sequence ID" value="NZ_BAAAHE010000038.1"/>
</dbReference>